<dbReference type="AlphaFoldDB" id="A0AAE0BSJ6"/>
<organism evidence="5 6">
    <name type="scientific">Cymbomonas tetramitiformis</name>
    <dbReference type="NCBI Taxonomy" id="36881"/>
    <lineage>
        <taxon>Eukaryota</taxon>
        <taxon>Viridiplantae</taxon>
        <taxon>Chlorophyta</taxon>
        <taxon>Pyramimonadophyceae</taxon>
        <taxon>Pyramimonadales</taxon>
        <taxon>Pyramimonadaceae</taxon>
        <taxon>Cymbomonas</taxon>
    </lineage>
</organism>
<sequence length="175" mass="18975">MGIQFLAVDGTDAGQWCPDGRGEGTHITFESKNEPKLDKLAANYLGPVSASPQVIVDAMLDFAQVSESDMVYDVGCNDGRVVITAAVRCGARGFGVELDKRQADKAREGVIKANVQDKVEIVHGNAFDVNLQSATVVFLYLLPKGNRKLTQKLLDELRPGCRVVTYIFRTLAAST</sequence>
<dbReference type="Proteomes" id="UP001190700">
    <property type="component" value="Unassembled WGS sequence"/>
</dbReference>
<dbReference type="EMBL" id="LGRX02033265">
    <property type="protein sequence ID" value="KAK3241993.1"/>
    <property type="molecule type" value="Genomic_DNA"/>
</dbReference>
<evidence type="ECO:0000313" key="5">
    <source>
        <dbReference type="EMBL" id="KAK3241993.1"/>
    </source>
</evidence>
<name>A0AAE0BSJ6_9CHLO</name>
<dbReference type="PANTHER" id="PTHR13610">
    <property type="entry name" value="METHYLTRANSFERASE DOMAIN-CONTAINING PROTEIN"/>
    <property type="match status" value="1"/>
</dbReference>
<dbReference type="Pfam" id="PF02353">
    <property type="entry name" value="CMAS"/>
    <property type="match status" value="1"/>
</dbReference>
<dbReference type="GO" id="GO:0005739">
    <property type="term" value="C:mitochondrion"/>
    <property type="evidence" value="ECO:0007669"/>
    <property type="project" value="TreeGrafter"/>
</dbReference>
<keyword evidence="6" id="KW-1185">Reference proteome</keyword>
<dbReference type="Gene3D" id="3.40.50.150">
    <property type="entry name" value="Vaccinia Virus protein VP39"/>
    <property type="match status" value="1"/>
</dbReference>
<comment type="caution">
    <text evidence="5">The sequence shown here is derived from an EMBL/GenBank/DDBJ whole genome shotgun (WGS) entry which is preliminary data.</text>
</comment>
<evidence type="ECO:0000256" key="1">
    <source>
        <dbReference type="ARBA" id="ARBA00010633"/>
    </source>
</evidence>
<dbReference type="PANTHER" id="PTHR13610:SF11">
    <property type="entry name" value="METHYLTRANSFERASE DOMAIN-CONTAINING PROTEIN"/>
    <property type="match status" value="1"/>
</dbReference>
<dbReference type="CDD" id="cd02440">
    <property type="entry name" value="AdoMet_MTases"/>
    <property type="match status" value="1"/>
</dbReference>
<evidence type="ECO:0000313" key="6">
    <source>
        <dbReference type="Proteomes" id="UP001190700"/>
    </source>
</evidence>
<keyword evidence="4" id="KW-0949">S-adenosyl-L-methionine</keyword>
<accession>A0AAE0BSJ6</accession>
<evidence type="ECO:0000256" key="4">
    <source>
        <dbReference type="ARBA" id="ARBA00022691"/>
    </source>
</evidence>
<proteinExistence type="inferred from homology"/>
<evidence type="ECO:0000256" key="3">
    <source>
        <dbReference type="ARBA" id="ARBA00022679"/>
    </source>
</evidence>
<dbReference type="GO" id="GO:1905706">
    <property type="term" value="P:regulation of mitochondrial ATP synthesis coupled proton transport"/>
    <property type="evidence" value="ECO:0007669"/>
    <property type="project" value="TreeGrafter"/>
</dbReference>
<dbReference type="GO" id="GO:0016279">
    <property type="term" value="F:protein-lysine N-methyltransferase activity"/>
    <property type="evidence" value="ECO:0007669"/>
    <property type="project" value="InterPro"/>
</dbReference>
<protein>
    <recommendedName>
        <fullName evidence="7">Methyltransferase domain-containing protein</fullName>
    </recommendedName>
</protein>
<keyword evidence="3" id="KW-0808">Transferase</keyword>
<keyword evidence="2" id="KW-0489">Methyltransferase</keyword>
<dbReference type="InterPro" id="IPR026170">
    <property type="entry name" value="FAM173A/B"/>
</dbReference>
<evidence type="ECO:0008006" key="7">
    <source>
        <dbReference type="Google" id="ProtNLM"/>
    </source>
</evidence>
<dbReference type="InterPro" id="IPR029063">
    <property type="entry name" value="SAM-dependent_MTases_sf"/>
</dbReference>
<evidence type="ECO:0000256" key="2">
    <source>
        <dbReference type="ARBA" id="ARBA00022603"/>
    </source>
</evidence>
<gene>
    <name evidence="5" type="ORF">CYMTET_48289</name>
</gene>
<dbReference type="GO" id="GO:0032259">
    <property type="term" value="P:methylation"/>
    <property type="evidence" value="ECO:0007669"/>
    <property type="project" value="UniProtKB-KW"/>
</dbReference>
<comment type="similarity">
    <text evidence="1">Belongs to the ANT/ATPSC lysine N-methyltransferase family.</text>
</comment>
<reference evidence="5 6" key="1">
    <citation type="journal article" date="2015" name="Genome Biol. Evol.">
        <title>Comparative Genomics of a Bacterivorous Green Alga Reveals Evolutionary Causalities and Consequences of Phago-Mixotrophic Mode of Nutrition.</title>
        <authorList>
            <person name="Burns J.A."/>
            <person name="Paasch A."/>
            <person name="Narechania A."/>
            <person name="Kim E."/>
        </authorList>
    </citation>
    <scope>NUCLEOTIDE SEQUENCE [LARGE SCALE GENOMIC DNA]</scope>
    <source>
        <strain evidence="5 6">PLY_AMNH</strain>
    </source>
</reference>
<dbReference type="SUPFAM" id="SSF53335">
    <property type="entry name" value="S-adenosyl-L-methionine-dependent methyltransferases"/>
    <property type="match status" value="1"/>
</dbReference>